<proteinExistence type="predicted"/>
<evidence type="ECO:0000313" key="1">
    <source>
        <dbReference type="EMBL" id="KAJ2985292.1"/>
    </source>
</evidence>
<dbReference type="Proteomes" id="UP001144978">
    <property type="component" value="Unassembled WGS sequence"/>
</dbReference>
<reference evidence="1" key="1">
    <citation type="submission" date="2022-08" db="EMBL/GenBank/DDBJ databases">
        <title>Genome Sequence of Pycnoporus sanguineus.</title>
        <authorList>
            <person name="Buettner E."/>
        </authorList>
    </citation>
    <scope>NUCLEOTIDE SEQUENCE</scope>
    <source>
        <strain evidence="1">CG-C14</strain>
    </source>
</reference>
<dbReference type="EMBL" id="JANSHE010003614">
    <property type="protein sequence ID" value="KAJ2985292.1"/>
    <property type="molecule type" value="Genomic_DNA"/>
</dbReference>
<protein>
    <submittedName>
        <fullName evidence="1">Uncharacterized protein</fullName>
    </submittedName>
</protein>
<sequence>MSAASTRMLDNKAEAIDTEGAVGIYPAKTAEKEYVEDVFGDEEDHAIRYKTLSWPFVAAFMIAEIVSNGMLTLPNAMAVVGIVPSLILTIFLGIFALYTAKLLIDFKLNHPEVHNMGDAGYIMFGPIGREILSAGTVIFAIFAVGSEILSGQLALSMLSNNGLCAVAFLAIFSAAIFLLSLPRTLGSLDWLGLLSAIFITICGFLAMVGAGANPVPGRVVVAAVPTTFYEAFLAITGPVFSYAGHFMFFILISEMRKPEDAMKAAWLLQGFSTAFYAVFSVVVYVYIGSTVASPALLSLPPTWSKITFALGLVNFLISGALYAHTAAKLIFFRFFRRSRHVYSHTPLGWGVWVFLCFASTGIAFVFATAVPIFSYLAGITASLFASWYTYGVAGFFWLYDTFYLKGGLDGLKRRPLGTVLATSTVVAGAFMCVAGTYVSAKVTKHNALFAHTHPKLTLARPPSAHRGCL</sequence>
<evidence type="ECO:0000313" key="2">
    <source>
        <dbReference type="Proteomes" id="UP001144978"/>
    </source>
</evidence>
<comment type="caution">
    <text evidence="1">The sequence shown here is derived from an EMBL/GenBank/DDBJ whole genome shotgun (WGS) entry which is preliminary data.</text>
</comment>
<keyword evidence="2" id="KW-1185">Reference proteome</keyword>
<gene>
    <name evidence="1" type="ORF">NUW54_g10196</name>
</gene>
<accession>A0ACC1P0S0</accession>
<name>A0ACC1P0S0_9APHY</name>
<organism evidence="1 2">
    <name type="scientific">Trametes sanguinea</name>
    <dbReference type="NCBI Taxonomy" id="158606"/>
    <lineage>
        <taxon>Eukaryota</taxon>
        <taxon>Fungi</taxon>
        <taxon>Dikarya</taxon>
        <taxon>Basidiomycota</taxon>
        <taxon>Agaricomycotina</taxon>
        <taxon>Agaricomycetes</taxon>
        <taxon>Polyporales</taxon>
        <taxon>Polyporaceae</taxon>
        <taxon>Trametes</taxon>
    </lineage>
</organism>